<dbReference type="AlphaFoldDB" id="A0AAV6Q4B5"/>
<protein>
    <submittedName>
        <fullName evidence="2">Uncharacterized protein</fullName>
    </submittedName>
</protein>
<evidence type="ECO:0000313" key="3">
    <source>
        <dbReference type="Proteomes" id="UP000693946"/>
    </source>
</evidence>
<feature type="compositionally biased region" description="Basic residues" evidence="1">
    <location>
        <begin position="65"/>
        <end position="74"/>
    </location>
</feature>
<evidence type="ECO:0000256" key="1">
    <source>
        <dbReference type="SAM" id="MobiDB-lite"/>
    </source>
</evidence>
<name>A0AAV6Q4B5_SOLSE</name>
<dbReference type="Proteomes" id="UP000693946">
    <property type="component" value="Linkage Group LG7"/>
</dbReference>
<proteinExistence type="predicted"/>
<organism evidence="2 3">
    <name type="scientific">Solea senegalensis</name>
    <name type="common">Senegalese sole</name>
    <dbReference type="NCBI Taxonomy" id="28829"/>
    <lineage>
        <taxon>Eukaryota</taxon>
        <taxon>Metazoa</taxon>
        <taxon>Chordata</taxon>
        <taxon>Craniata</taxon>
        <taxon>Vertebrata</taxon>
        <taxon>Euteleostomi</taxon>
        <taxon>Actinopterygii</taxon>
        <taxon>Neopterygii</taxon>
        <taxon>Teleostei</taxon>
        <taxon>Neoteleostei</taxon>
        <taxon>Acanthomorphata</taxon>
        <taxon>Carangaria</taxon>
        <taxon>Pleuronectiformes</taxon>
        <taxon>Pleuronectoidei</taxon>
        <taxon>Soleidae</taxon>
        <taxon>Solea</taxon>
    </lineage>
</organism>
<feature type="region of interest" description="Disordered" evidence="1">
    <location>
        <begin position="1"/>
        <end position="34"/>
    </location>
</feature>
<accession>A0AAV6Q4B5</accession>
<feature type="compositionally biased region" description="Pro residues" evidence="1">
    <location>
        <begin position="10"/>
        <end position="26"/>
    </location>
</feature>
<dbReference type="EMBL" id="JAGKHQ010000019">
    <property type="protein sequence ID" value="KAG7483303.1"/>
    <property type="molecule type" value="Genomic_DNA"/>
</dbReference>
<reference evidence="2 3" key="1">
    <citation type="journal article" date="2021" name="Sci. Rep.">
        <title>Chromosome anchoring in Senegalese sole (Solea senegalensis) reveals sex-associated markers and genome rearrangements in flatfish.</title>
        <authorList>
            <person name="Guerrero-Cozar I."/>
            <person name="Gomez-Garrido J."/>
            <person name="Berbel C."/>
            <person name="Martinez-Blanch J.F."/>
            <person name="Alioto T."/>
            <person name="Claros M.G."/>
            <person name="Gagnaire P.A."/>
            <person name="Manchado M."/>
        </authorList>
    </citation>
    <scope>NUCLEOTIDE SEQUENCE [LARGE SCALE GENOMIC DNA]</scope>
    <source>
        <strain evidence="2">Sse05_10M</strain>
    </source>
</reference>
<sequence length="146" mass="15652">MHRPCVRTPLSPPPPPPPPSPPPPPRLNSGAESAVWPRMSSAWSRLSHPYRPVARQHFSRSLSGSHHRGSRRRPSTQLREGKAAVIPAAAAAAAAALHYYEEAGRVWSRLKRLLDFSKKSCGSATGPLLFTNNVPPCLSAAAGSLA</sequence>
<keyword evidence="3" id="KW-1185">Reference proteome</keyword>
<gene>
    <name evidence="2" type="ORF">JOB18_044914</name>
</gene>
<comment type="caution">
    <text evidence="2">The sequence shown here is derived from an EMBL/GenBank/DDBJ whole genome shotgun (WGS) entry which is preliminary data.</text>
</comment>
<feature type="region of interest" description="Disordered" evidence="1">
    <location>
        <begin position="55"/>
        <end position="81"/>
    </location>
</feature>
<evidence type="ECO:0000313" key="2">
    <source>
        <dbReference type="EMBL" id="KAG7483303.1"/>
    </source>
</evidence>